<keyword evidence="2" id="KW-1185">Reference proteome</keyword>
<name>A0A2I0KJX2_PUNGR</name>
<evidence type="ECO:0000313" key="2">
    <source>
        <dbReference type="Proteomes" id="UP000233551"/>
    </source>
</evidence>
<gene>
    <name evidence="1" type="ORF">CRG98_010845</name>
</gene>
<evidence type="ECO:0000313" key="1">
    <source>
        <dbReference type="EMBL" id="PKI68788.1"/>
    </source>
</evidence>
<dbReference type="Proteomes" id="UP000233551">
    <property type="component" value="Unassembled WGS sequence"/>
</dbReference>
<organism evidence="1 2">
    <name type="scientific">Punica granatum</name>
    <name type="common">Pomegranate</name>
    <dbReference type="NCBI Taxonomy" id="22663"/>
    <lineage>
        <taxon>Eukaryota</taxon>
        <taxon>Viridiplantae</taxon>
        <taxon>Streptophyta</taxon>
        <taxon>Embryophyta</taxon>
        <taxon>Tracheophyta</taxon>
        <taxon>Spermatophyta</taxon>
        <taxon>Magnoliopsida</taxon>
        <taxon>eudicotyledons</taxon>
        <taxon>Gunneridae</taxon>
        <taxon>Pentapetalae</taxon>
        <taxon>rosids</taxon>
        <taxon>malvids</taxon>
        <taxon>Myrtales</taxon>
        <taxon>Lythraceae</taxon>
        <taxon>Punica</taxon>
    </lineage>
</organism>
<sequence>MGISITLPSVQHRLDQPVIVESGDLRFGRLRLHFSSAVGTMKILFRGEFDFSVSSWEEEGRRKNRKKVTGANATSASLGPIGLGPDGFEARYCCENPIVGEAYG</sequence>
<dbReference type="EMBL" id="PGOL01000542">
    <property type="protein sequence ID" value="PKI68788.1"/>
    <property type="molecule type" value="Genomic_DNA"/>
</dbReference>
<accession>A0A2I0KJX2</accession>
<reference evidence="1 2" key="1">
    <citation type="submission" date="2017-11" db="EMBL/GenBank/DDBJ databases">
        <title>De-novo sequencing of pomegranate (Punica granatum L.) genome.</title>
        <authorList>
            <person name="Akparov Z."/>
            <person name="Amiraslanov A."/>
            <person name="Hajiyeva S."/>
            <person name="Abbasov M."/>
            <person name="Kaur K."/>
            <person name="Hamwieh A."/>
            <person name="Solovyev V."/>
            <person name="Salamov A."/>
            <person name="Braich B."/>
            <person name="Kosarev P."/>
            <person name="Mahmoud A."/>
            <person name="Hajiyev E."/>
            <person name="Babayeva S."/>
            <person name="Izzatullayeva V."/>
            <person name="Mammadov A."/>
            <person name="Mammadov A."/>
            <person name="Sharifova S."/>
            <person name="Ojaghi J."/>
            <person name="Eynullazada K."/>
            <person name="Bayramov B."/>
            <person name="Abdulazimova A."/>
            <person name="Shahmuradov I."/>
        </authorList>
    </citation>
    <scope>NUCLEOTIDE SEQUENCE [LARGE SCALE GENOMIC DNA]</scope>
    <source>
        <strain evidence="2">cv. AG2017</strain>
        <tissue evidence="1">Leaf</tissue>
    </source>
</reference>
<comment type="caution">
    <text evidence="1">The sequence shown here is derived from an EMBL/GenBank/DDBJ whole genome shotgun (WGS) entry which is preliminary data.</text>
</comment>
<dbReference type="AlphaFoldDB" id="A0A2I0KJX2"/>
<protein>
    <submittedName>
        <fullName evidence="1">Uncharacterized protein</fullName>
    </submittedName>
</protein>
<proteinExistence type="predicted"/>